<name>A0AAV5X133_9BILA</name>
<feature type="non-terminal residue" evidence="1">
    <location>
        <position position="130"/>
    </location>
</feature>
<reference evidence="1" key="1">
    <citation type="submission" date="2023-10" db="EMBL/GenBank/DDBJ databases">
        <title>Genome assembly of Pristionchus species.</title>
        <authorList>
            <person name="Yoshida K."/>
            <person name="Sommer R.J."/>
        </authorList>
    </citation>
    <scope>NUCLEOTIDE SEQUENCE</scope>
    <source>
        <strain evidence="1">RS5133</strain>
    </source>
</reference>
<keyword evidence="2" id="KW-1185">Reference proteome</keyword>
<gene>
    <name evidence="1" type="ORF">PFISCL1PPCAC_28620</name>
</gene>
<evidence type="ECO:0000313" key="1">
    <source>
        <dbReference type="EMBL" id="GMT37323.1"/>
    </source>
</evidence>
<dbReference type="AlphaFoldDB" id="A0AAV5X133"/>
<protein>
    <recommendedName>
        <fullName evidence="3">Polygalacturonase</fullName>
    </recommendedName>
</protein>
<comment type="caution">
    <text evidence="1">The sequence shown here is derived from an EMBL/GenBank/DDBJ whole genome shotgun (WGS) entry which is preliminary data.</text>
</comment>
<evidence type="ECO:0000313" key="2">
    <source>
        <dbReference type="Proteomes" id="UP001432322"/>
    </source>
</evidence>
<proteinExistence type="predicted"/>
<evidence type="ECO:0008006" key="3">
    <source>
        <dbReference type="Google" id="ProtNLM"/>
    </source>
</evidence>
<feature type="non-terminal residue" evidence="1">
    <location>
        <position position="1"/>
    </location>
</feature>
<accession>A0AAV5X133</accession>
<dbReference type="EMBL" id="BTSY01000102">
    <property type="protein sequence ID" value="GMT37323.1"/>
    <property type="molecule type" value="Genomic_DNA"/>
</dbReference>
<dbReference type="Proteomes" id="UP001432322">
    <property type="component" value="Unassembled WGS sequence"/>
</dbReference>
<sequence>GTDNIIRVFSTQGVNNLPVTISNVVMATYDANDHPSCNSTGGDFTFPGSATLNQGTLVVSTRFDARFIIGKLSLRKNDSSVGWVCVDGVAQNNLVRPDFCTFDFCDYYGGVINAQSICDALTQPGTYKLD</sequence>
<organism evidence="1 2">
    <name type="scientific">Pristionchus fissidentatus</name>
    <dbReference type="NCBI Taxonomy" id="1538716"/>
    <lineage>
        <taxon>Eukaryota</taxon>
        <taxon>Metazoa</taxon>
        <taxon>Ecdysozoa</taxon>
        <taxon>Nematoda</taxon>
        <taxon>Chromadorea</taxon>
        <taxon>Rhabditida</taxon>
        <taxon>Rhabditina</taxon>
        <taxon>Diplogasteromorpha</taxon>
        <taxon>Diplogasteroidea</taxon>
        <taxon>Neodiplogasteridae</taxon>
        <taxon>Pristionchus</taxon>
    </lineage>
</organism>